<dbReference type="GO" id="GO:0061809">
    <property type="term" value="F:NAD+ nucleosidase activity, cyclic ADP-ribose generating"/>
    <property type="evidence" value="ECO:0007669"/>
    <property type="project" value="UniProtKB-EC"/>
</dbReference>
<name>A0AAW2BDZ9_9ROSI</name>
<dbReference type="PANTHER" id="PTHR11017">
    <property type="entry name" value="LEUCINE-RICH REPEAT-CONTAINING PROTEIN"/>
    <property type="match status" value="1"/>
</dbReference>
<dbReference type="Gene3D" id="1.10.8.430">
    <property type="entry name" value="Helical domain of apoptotic protease-activating factors"/>
    <property type="match status" value="1"/>
</dbReference>
<dbReference type="EC" id="3.2.2.6" evidence="1"/>
<keyword evidence="5" id="KW-0611">Plant defense</keyword>
<dbReference type="InterPro" id="IPR035897">
    <property type="entry name" value="Toll_tir_struct_dom_sf"/>
</dbReference>
<dbReference type="Pfam" id="PF20160">
    <property type="entry name" value="C-JID"/>
    <property type="match status" value="1"/>
</dbReference>
<sequence>MSTCLEASSFYEHYCNSISRISIFSVAFMSTQRDSWSSSSSTPTWKYDVFLSFRGKDTRNGFVSHLYAALKQKCISTFKDDVRLERGRPISSDLWEAIKESRFAIVIFSRNYASSTWCLDELLKIVECKKGTRMTVLPVFYKVDPSDVRNQRNTFAKAFDEHEIRFKKNLNKVQMWKDALKEVADTTGWHLQNRPEMEFIQDIVKMILHKLNHIFSIDTKGLRGIDSQVENLMSHLAIGLDDVRMIGIRGMGGLGKTTLARVVYGMVSNKFDACSFIANIREVSKEFDLLRLQQALLYELLMERYVNIQDVDIGVSVIKNRLRHKRILLVLDDVTDLDQLKKLAGKLDWFGRGSRVIITTRDEHLLLTHKVDTIFEPTELNYDEALHLFSLNAFGEDHPATDYLTLSQYFVQYTNGLPLAIEILGSFLSNRSIEEWKSALGRLKEFPERKILDVLQISYDGLHQTEKEIFLHIACFFNHEDRDLVLEILDCLDLYPTIGLRVLVDKSLLKLHGNKLWMHNLLQEMGRDIVRQECSKEPWKRSRMWLYKDIDNVLAKNTEIEAVEGMVLKWPEPKEAHWNSEDIVLKLPKTKEAHWNSEVFSKMHNLKLLVIHNVYFLHDPKHLSNGLKFLDWSGYRSKYLPSNLLPNELVGLRMCRNNIEQFLIGTKCFDKLKFIQLNESQNLIGTPDITGFPNLEKLVMEDCLNLREVHPSIGVHKKLAVVNFKGCKSIRYLPEILEMESLETLILSGCSRVKWSPQFKGNMEHVSGLYFDGTAISELDTSIGKLTSLKWLSLSGCKSFMTHSEISESYQNFDGCCKLLDKKWFSHQSVGAEVNIEGPYSHLCNEWMGIAICAVFCPHPLHQIHESSLSCRLIASGKKMSFAPSTGTILVSSDHIWLDILAPVFYAEEEIKSLWECDENGFSQIGIEIDPCNFKVKKCGFRLVYKKDIEDLNRLMAQRGKSSITPYRGFNVLQHKFSNSVVVAEGSKAKRSRDDYDGAGTSGEGSCNDIPHPKRIEILKEFMTHGNSNCEESSTLSRRKIGEALKKYVTEAVGELCVKEFTNAI</sequence>
<dbReference type="GO" id="GO:0006952">
    <property type="term" value="P:defense response"/>
    <property type="evidence" value="ECO:0007669"/>
    <property type="project" value="UniProtKB-KW"/>
</dbReference>
<dbReference type="SUPFAM" id="SSF46785">
    <property type="entry name" value="Winged helix' DNA-binding domain"/>
    <property type="match status" value="1"/>
</dbReference>
<dbReference type="AlphaFoldDB" id="A0AAW2BDZ9"/>
<keyword evidence="4" id="KW-0378">Hydrolase</keyword>
<organism evidence="9 10">
    <name type="scientific">Lithocarpus litseifolius</name>
    <dbReference type="NCBI Taxonomy" id="425828"/>
    <lineage>
        <taxon>Eukaryota</taxon>
        <taxon>Viridiplantae</taxon>
        <taxon>Streptophyta</taxon>
        <taxon>Embryophyta</taxon>
        <taxon>Tracheophyta</taxon>
        <taxon>Spermatophyta</taxon>
        <taxon>Magnoliopsida</taxon>
        <taxon>eudicotyledons</taxon>
        <taxon>Gunneridae</taxon>
        <taxon>Pentapetalae</taxon>
        <taxon>rosids</taxon>
        <taxon>fabids</taxon>
        <taxon>Fagales</taxon>
        <taxon>Fagaceae</taxon>
        <taxon>Lithocarpus</taxon>
    </lineage>
</organism>
<comment type="caution">
    <text evidence="9">The sequence shown here is derived from an EMBL/GenBank/DDBJ whole genome shotgun (WGS) entry which is preliminary data.</text>
</comment>
<evidence type="ECO:0000256" key="4">
    <source>
        <dbReference type="ARBA" id="ARBA00022801"/>
    </source>
</evidence>
<reference evidence="9 10" key="1">
    <citation type="submission" date="2024-01" db="EMBL/GenBank/DDBJ databases">
        <title>A telomere-to-telomere, gap-free genome of sweet tea (Lithocarpus litseifolius).</title>
        <authorList>
            <person name="Zhou J."/>
        </authorList>
    </citation>
    <scope>NUCLEOTIDE SEQUENCE [LARGE SCALE GENOMIC DNA]</scope>
    <source>
        <strain evidence="9">Zhou-2022a</strain>
        <tissue evidence="9">Leaf</tissue>
    </source>
</reference>
<dbReference type="PROSITE" id="PS50104">
    <property type="entry name" value="TIR"/>
    <property type="match status" value="1"/>
</dbReference>
<dbReference type="Gene3D" id="3.80.10.10">
    <property type="entry name" value="Ribonuclease Inhibitor"/>
    <property type="match status" value="1"/>
</dbReference>
<dbReference type="Pfam" id="PF23282">
    <property type="entry name" value="WHD_ROQ1"/>
    <property type="match status" value="1"/>
</dbReference>
<dbReference type="SMART" id="SM00255">
    <property type="entry name" value="TIR"/>
    <property type="match status" value="1"/>
</dbReference>
<dbReference type="Pfam" id="PF01582">
    <property type="entry name" value="TIR"/>
    <property type="match status" value="1"/>
</dbReference>
<dbReference type="PANTHER" id="PTHR11017:SF559">
    <property type="entry name" value="DISEASE RESISTANCE PROTEIN CHL1"/>
    <property type="match status" value="1"/>
</dbReference>
<keyword evidence="2" id="KW-0433">Leucine-rich repeat</keyword>
<dbReference type="PRINTS" id="PR00364">
    <property type="entry name" value="DISEASERSIST"/>
</dbReference>
<dbReference type="SUPFAM" id="SSF52058">
    <property type="entry name" value="L domain-like"/>
    <property type="match status" value="1"/>
</dbReference>
<dbReference type="Proteomes" id="UP001459277">
    <property type="component" value="Unassembled WGS sequence"/>
</dbReference>
<evidence type="ECO:0000256" key="7">
    <source>
        <dbReference type="ARBA" id="ARBA00047304"/>
    </source>
</evidence>
<protein>
    <recommendedName>
        <fullName evidence="1">ADP-ribosyl cyclase/cyclic ADP-ribose hydrolase</fullName>
        <ecNumber evidence="1">3.2.2.6</ecNumber>
    </recommendedName>
</protein>
<gene>
    <name evidence="9" type="ORF">SO802_032590</name>
</gene>
<evidence type="ECO:0000256" key="2">
    <source>
        <dbReference type="ARBA" id="ARBA00022614"/>
    </source>
</evidence>
<dbReference type="InterPro" id="IPR036390">
    <property type="entry name" value="WH_DNA-bd_sf"/>
</dbReference>
<keyword evidence="6" id="KW-0520">NAD</keyword>
<dbReference type="Gene3D" id="3.40.50.300">
    <property type="entry name" value="P-loop containing nucleotide triphosphate hydrolases"/>
    <property type="match status" value="1"/>
</dbReference>
<keyword evidence="3" id="KW-0677">Repeat</keyword>
<dbReference type="InterPro" id="IPR058192">
    <property type="entry name" value="WHD_ROQ1-like"/>
</dbReference>
<evidence type="ECO:0000256" key="1">
    <source>
        <dbReference type="ARBA" id="ARBA00011982"/>
    </source>
</evidence>
<dbReference type="InterPro" id="IPR002182">
    <property type="entry name" value="NB-ARC"/>
</dbReference>
<evidence type="ECO:0000256" key="3">
    <source>
        <dbReference type="ARBA" id="ARBA00022737"/>
    </source>
</evidence>
<dbReference type="InterPro" id="IPR045344">
    <property type="entry name" value="C-JID"/>
</dbReference>
<dbReference type="InterPro" id="IPR044974">
    <property type="entry name" value="Disease_R_plants"/>
</dbReference>
<dbReference type="EMBL" id="JAZDWU010000012">
    <property type="protein sequence ID" value="KAK9983065.1"/>
    <property type="molecule type" value="Genomic_DNA"/>
</dbReference>
<dbReference type="GO" id="GO:0007165">
    <property type="term" value="P:signal transduction"/>
    <property type="evidence" value="ECO:0007669"/>
    <property type="project" value="InterPro"/>
</dbReference>
<evidence type="ECO:0000313" key="9">
    <source>
        <dbReference type="EMBL" id="KAK9983065.1"/>
    </source>
</evidence>
<evidence type="ECO:0000259" key="8">
    <source>
        <dbReference type="PROSITE" id="PS50104"/>
    </source>
</evidence>
<comment type="catalytic activity">
    <reaction evidence="7">
        <text>NAD(+) + H2O = ADP-D-ribose + nicotinamide + H(+)</text>
        <dbReference type="Rhea" id="RHEA:16301"/>
        <dbReference type="ChEBI" id="CHEBI:15377"/>
        <dbReference type="ChEBI" id="CHEBI:15378"/>
        <dbReference type="ChEBI" id="CHEBI:17154"/>
        <dbReference type="ChEBI" id="CHEBI:57540"/>
        <dbReference type="ChEBI" id="CHEBI:57967"/>
        <dbReference type="EC" id="3.2.2.6"/>
    </reaction>
    <physiologicalReaction direction="left-to-right" evidence="7">
        <dbReference type="Rhea" id="RHEA:16302"/>
    </physiologicalReaction>
</comment>
<dbReference type="SUPFAM" id="SSF52200">
    <property type="entry name" value="Toll/Interleukin receptor TIR domain"/>
    <property type="match status" value="1"/>
</dbReference>
<dbReference type="Pfam" id="PF00931">
    <property type="entry name" value="NB-ARC"/>
    <property type="match status" value="1"/>
</dbReference>
<keyword evidence="10" id="KW-1185">Reference proteome</keyword>
<dbReference type="InterPro" id="IPR000157">
    <property type="entry name" value="TIR_dom"/>
</dbReference>
<evidence type="ECO:0000256" key="5">
    <source>
        <dbReference type="ARBA" id="ARBA00022821"/>
    </source>
</evidence>
<dbReference type="InterPro" id="IPR027417">
    <property type="entry name" value="P-loop_NTPase"/>
</dbReference>
<dbReference type="GO" id="GO:0043531">
    <property type="term" value="F:ADP binding"/>
    <property type="evidence" value="ECO:0007669"/>
    <property type="project" value="InterPro"/>
</dbReference>
<feature type="domain" description="TIR" evidence="8">
    <location>
        <begin position="45"/>
        <end position="211"/>
    </location>
</feature>
<accession>A0AAW2BDZ9</accession>
<proteinExistence type="predicted"/>
<dbReference type="InterPro" id="IPR042197">
    <property type="entry name" value="Apaf_helical"/>
</dbReference>
<evidence type="ECO:0000313" key="10">
    <source>
        <dbReference type="Proteomes" id="UP001459277"/>
    </source>
</evidence>
<dbReference type="InterPro" id="IPR032675">
    <property type="entry name" value="LRR_dom_sf"/>
</dbReference>
<dbReference type="SUPFAM" id="SSF52540">
    <property type="entry name" value="P-loop containing nucleoside triphosphate hydrolases"/>
    <property type="match status" value="1"/>
</dbReference>
<dbReference type="Gene3D" id="3.40.50.10140">
    <property type="entry name" value="Toll/interleukin-1 receptor homology (TIR) domain"/>
    <property type="match status" value="1"/>
</dbReference>
<dbReference type="FunFam" id="3.40.50.10140:FF:000007">
    <property type="entry name" value="Disease resistance protein (TIR-NBS-LRR class)"/>
    <property type="match status" value="1"/>
</dbReference>
<evidence type="ECO:0000256" key="6">
    <source>
        <dbReference type="ARBA" id="ARBA00023027"/>
    </source>
</evidence>